<evidence type="ECO:0000313" key="2">
    <source>
        <dbReference type="Proteomes" id="UP000198535"/>
    </source>
</evidence>
<evidence type="ECO:0008006" key="3">
    <source>
        <dbReference type="Google" id="ProtNLM"/>
    </source>
</evidence>
<protein>
    <recommendedName>
        <fullName evidence="3">DUF424 domain-containing protein</fullName>
    </recommendedName>
</protein>
<dbReference type="AlphaFoldDB" id="A0A1I4SAB2"/>
<sequence>MYLKIHRSGDNTIVALCDRELLGRTLKEGNISVTVSEDFYKGDIVSEEKAIEVISKATNINIFGEKAVSCAVKCGAVDKSNVMIINEVAHAQIFRI</sequence>
<name>A0A1I4SAB2_9EURY</name>
<dbReference type="InterPro" id="IPR007355">
    <property type="entry name" value="DUF424"/>
</dbReference>
<dbReference type="RefSeq" id="WP_091936245.1">
    <property type="nucleotide sequence ID" value="NZ_FOUJ01000003.1"/>
</dbReference>
<organism evidence="1 2">
    <name type="scientific">Methanolobus profundi</name>
    <dbReference type="NCBI Taxonomy" id="487685"/>
    <lineage>
        <taxon>Archaea</taxon>
        <taxon>Methanobacteriati</taxon>
        <taxon>Methanobacteriota</taxon>
        <taxon>Stenosarchaea group</taxon>
        <taxon>Methanomicrobia</taxon>
        <taxon>Methanosarcinales</taxon>
        <taxon>Methanosarcinaceae</taxon>
        <taxon>Methanolobus</taxon>
    </lineage>
</organism>
<proteinExistence type="predicted"/>
<dbReference type="STRING" id="487685.SAMN04488696_1866"/>
<accession>A0A1I4SAB2</accession>
<keyword evidence="2" id="KW-1185">Reference proteome</keyword>
<dbReference type="Gene3D" id="3.30.1860.10">
    <property type="entry name" value="uncharacterized conserved protein from methanopyrus kandleri domain like"/>
    <property type="match status" value="1"/>
</dbReference>
<dbReference type="EMBL" id="FOUJ01000003">
    <property type="protein sequence ID" value="SFM61457.1"/>
    <property type="molecule type" value="Genomic_DNA"/>
</dbReference>
<evidence type="ECO:0000313" key="1">
    <source>
        <dbReference type="EMBL" id="SFM61457.1"/>
    </source>
</evidence>
<gene>
    <name evidence="1" type="ORF">SAMN04488696_1866</name>
</gene>
<dbReference type="OrthoDB" id="18015at2157"/>
<reference evidence="2" key="1">
    <citation type="submission" date="2016-10" db="EMBL/GenBank/DDBJ databases">
        <authorList>
            <person name="Varghese N."/>
            <person name="Submissions S."/>
        </authorList>
    </citation>
    <scope>NUCLEOTIDE SEQUENCE [LARGE SCALE GENOMIC DNA]</scope>
    <source>
        <strain evidence="2">Mob M</strain>
    </source>
</reference>
<dbReference type="Pfam" id="PF04242">
    <property type="entry name" value="DUF424"/>
    <property type="match status" value="1"/>
</dbReference>
<dbReference type="Proteomes" id="UP000198535">
    <property type="component" value="Unassembled WGS sequence"/>
</dbReference>